<evidence type="ECO:0000256" key="2">
    <source>
        <dbReference type="ARBA" id="ARBA00022617"/>
    </source>
</evidence>
<dbReference type="InterPro" id="IPR036396">
    <property type="entry name" value="Cyt_P450_sf"/>
</dbReference>
<dbReference type="InterPro" id="IPR002401">
    <property type="entry name" value="Cyt_P450_E_grp-I"/>
</dbReference>
<keyword evidence="7" id="KW-1185">Reference proteome</keyword>
<dbReference type="EMBL" id="JAZAVJ010000008">
    <property type="protein sequence ID" value="KAK7423718.1"/>
    <property type="molecule type" value="Genomic_DNA"/>
</dbReference>
<dbReference type="InterPro" id="IPR001128">
    <property type="entry name" value="Cyt_P450"/>
</dbReference>
<dbReference type="InterPro" id="IPR050121">
    <property type="entry name" value="Cytochrome_P450_monoxygenase"/>
</dbReference>
<dbReference type="Proteomes" id="UP001498476">
    <property type="component" value="Unassembled WGS sequence"/>
</dbReference>
<keyword evidence="4" id="KW-0560">Oxidoreductase</keyword>
<dbReference type="PRINTS" id="PR00463">
    <property type="entry name" value="EP450I"/>
</dbReference>
<keyword evidence="5" id="KW-0408">Iron</keyword>
<dbReference type="PANTHER" id="PTHR24305">
    <property type="entry name" value="CYTOCHROME P450"/>
    <property type="match status" value="1"/>
</dbReference>
<dbReference type="SUPFAM" id="SSF48264">
    <property type="entry name" value="Cytochrome P450"/>
    <property type="match status" value="1"/>
</dbReference>
<keyword evidence="3" id="KW-0479">Metal-binding</keyword>
<sequence>MHYIHDLHLRYGPMVRVSPEEVDISDPAAFKEIHRIGGVFLESPWYQSFRKGATTDVFSVINPKEHGQKRRLLAPLFSNSALMNNWSPIVIENVTMAVDKIKLEAVQTGHADVYKWWTFMTADVISHLSFGKPLGMLKLETKTEHVQKIEDATKFGLVSSELPLLYALLRWIPINAVQDLINADDKVQAIAEDIMREAQRSGIGVTNIFSKLSAENEKDKTSLTDYQLAFEAGGFIVAGSGTTAVSLTYLVWAVLSNRHIQDRLEAEVVALPPSHTDAELESLPYLSAVIEEALRVYSAAPGALPRTVPNGGAKLAGYFIPEGITVSTQAYTMHRDANTYPEPEK</sequence>
<keyword evidence="2" id="KW-0349">Heme</keyword>
<evidence type="ECO:0000256" key="5">
    <source>
        <dbReference type="ARBA" id="ARBA00023004"/>
    </source>
</evidence>
<proteinExistence type="inferred from homology"/>
<name>A0ABR1HR60_9HYPO</name>
<evidence type="ECO:0000256" key="1">
    <source>
        <dbReference type="ARBA" id="ARBA00010617"/>
    </source>
</evidence>
<dbReference type="PANTHER" id="PTHR24305:SF96">
    <property type="entry name" value="CYTOCHROME P450 MONOOXYGENASE STCB-RELATED"/>
    <property type="match status" value="1"/>
</dbReference>
<evidence type="ECO:0000256" key="3">
    <source>
        <dbReference type="ARBA" id="ARBA00022723"/>
    </source>
</evidence>
<organism evidence="6 7">
    <name type="scientific">Neonectria punicea</name>
    <dbReference type="NCBI Taxonomy" id="979145"/>
    <lineage>
        <taxon>Eukaryota</taxon>
        <taxon>Fungi</taxon>
        <taxon>Dikarya</taxon>
        <taxon>Ascomycota</taxon>
        <taxon>Pezizomycotina</taxon>
        <taxon>Sordariomycetes</taxon>
        <taxon>Hypocreomycetidae</taxon>
        <taxon>Hypocreales</taxon>
        <taxon>Nectriaceae</taxon>
        <taxon>Neonectria</taxon>
    </lineage>
</organism>
<accession>A0ABR1HR60</accession>
<evidence type="ECO:0008006" key="8">
    <source>
        <dbReference type="Google" id="ProtNLM"/>
    </source>
</evidence>
<evidence type="ECO:0000256" key="4">
    <source>
        <dbReference type="ARBA" id="ARBA00023002"/>
    </source>
</evidence>
<gene>
    <name evidence="6" type="ORF">QQX98_000908</name>
</gene>
<dbReference type="Pfam" id="PF00067">
    <property type="entry name" value="p450"/>
    <property type="match status" value="1"/>
</dbReference>
<protein>
    <recommendedName>
        <fullName evidence="8">Cytochrome P450</fullName>
    </recommendedName>
</protein>
<comment type="similarity">
    <text evidence="1">Belongs to the cytochrome P450 family.</text>
</comment>
<dbReference type="Gene3D" id="1.10.630.10">
    <property type="entry name" value="Cytochrome P450"/>
    <property type="match status" value="1"/>
</dbReference>
<reference evidence="6 7" key="1">
    <citation type="journal article" date="2025" name="Microbiol. Resour. Announc.">
        <title>Draft genome sequences for Neonectria magnoliae and Neonectria punicea, canker pathogens of Liriodendron tulipifera and Acer saccharum in West Virginia.</title>
        <authorList>
            <person name="Petronek H.M."/>
            <person name="Kasson M.T."/>
            <person name="Metheny A.M."/>
            <person name="Stauder C.M."/>
            <person name="Lovett B."/>
            <person name="Lynch S.C."/>
            <person name="Garnas J.R."/>
            <person name="Kasson L.R."/>
            <person name="Stajich J.E."/>
        </authorList>
    </citation>
    <scope>NUCLEOTIDE SEQUENCE [LARGE SCALE GENOMIC DNA]</scope>
    <source>
        <strain evidence="6 7">NRRL 64653</strain>
    </source>
</reference>
<comment type="caution">
    <text evidence="6">The sequence shown here is derived from an EMBL/GenBank/DDBJ whole genome shotgun (WGS) entry which is preliminary data.</text>
</comment>
<evidence type="ECO:0000313" key="7">
    <source>
        <dbReference type="Proteomes" id="UP001498476"/>
    </source>
</evidence>
<evidence type="ECO:0000313" key="6">
    <source>
        <dbReference type="EMBL" id="KAK7423718.1"/>
    </source>
</evidence>